<keyword evidence="3" id="KW-0677">Repeat</keyword>
<protein>
    <recommendedName>
        <fullName evidence="7">Outer dynein arm-docking complex subunit 4</fullName>
    </recommendedName>
    <alternativeName>
        <fullName evidence="8">Tetratricopeptide repeat protein 25</fullName>
    </alternativeName>
</protein>
<dbReference type="PANTHER" id="PTHR23040">
    <property type="match status" value="1"/>
</dbReference>
<dbReference type="Gene3D" id="1.25.40.10">
    <property type="entry name" value="Tetratricopeptide repeat domain"/>
    <property type="match status" value="1"/>
</dbReference>
<evidence type="ECO:0000256" key="8">
    <source>
        <dbReference type="ARBA" id="ARBA00034143"/>
    </source>
</evidence>
<evidence type="ECO:0000256" key="5">
    <source>
        <dbReference type="ARBA" id="ARBA00023212"/>
    </source>
</evidence>
<evidence type="ECO:0000256" key="1">
    <source>
        <dbReference type="ARBA" id="ARBA00004430"/>
    </source>
</evidence>
<dbReference type="Pfam" id="PF13181">
    <property type="entry name" value="TPR_8"/>
    <property type="match status" value="1"/>
</dbReference>
<feature type="repeat" description="TPR" evidence="9">
    <location>
        <begin position="22"/>
        <end position="55"/>
    </location>
</feature>
<keyword evidence="2" id="KW-0963">Cytoplasm</keyword>
<dbReference type="InterPro" id="IPR011990">
    <property type="entry name" value="TPR-like_helical_dom_sf"/>
</dbReference>
<gene>
    <name evidence="10" type="ORF">JTE90_008422</name>
</gene>
<dbReference type="SUPFAM" id="SSF48452">
    <property type="entry name" value="TPR-like"/>
    <property type="match status" value="1"/>
</dbReference>
<evidence type="ECO:0000256" key="4">
    <source>
        <dbReference type="ARBA" id="ARBA00022803"/>
    </source>
</evidence>
<sequence>MDFDFEDEDDDQQRSKEPKIPLSVYISQGNCYQKLHLFSKAIACFEAGLRMEPNSEKCRLGRAKCLMFLAQFSEAQKEAEAALVLNPSSLEAKSLKAEAQYLLGDFEQAFITYNRAHKTRPNFDCFR</sequence>
<reference evidence="10 11" key="1">
    <citation type="journal article" date="2022" name="Nat. Ecol. Evol.">
        <title>A masculinizing supergene underlies an exaggerated male reproductive morph in a spider.</title>
        <authorList>
            <person name="Hendrickx F."/>
            <person name="De Corte Z."/>
            <person name="Sonet G."/>
            <person name="Van Belleghem S.M."/>
            <person name="Kostlbacher S."/>
            <person name="Vangestel C."/>
        </authorList>
    </citation>
    <scope>NUCLEOTIDE SEQUENCE [LARGE SCALE GENOMIC DNA]</scope>
    <source>
        <strain evidence="10">W744_W776</strain>
    </source>
</reference>
<evidence type="ECO:0000313" key="11">
    <source>
        <dbReference type="Proteomes" id="UP000827092"/>
    </source>
</evidence>
<comment type="subcellular location">
    <subcellularLocation>
        <location evidence="1">Cytoplasm</location>
        <location evidence="1">Cytoskeleton</location>
        <location evidence="1">Cilium axoneme</location>
    </subcellularLocation>
</comment>
<dbReference type="PANTHER" id="PTHR23040:SF1">
    <property type="entry name" value="OUTER DYNEIN ARM-DOCKING COMPLEX SUBUNIT 4"/>
    <property type="match status" value="1"/>
</dbReference>
<dbReference type="AlphaFoldDB" id="A0AAV6UVN2"/>
<dbReference type="GO" id="GO:0005930">
    <property type="term" value="C:axoneme"/>
    <property type="evidence" value="ECO:0007669"/>
    <property type="project" value="UniProtKB-SubCell"/>
</dbReference>
<dbReference type="InterPro" id="IPR019734">
    <property type="entry name" value="TPR_rpt"/>
</dbReference>
<dbReference type="Pfam" id="PF13432">
    <property type="entry name" value="TPR_16"/>
    <property type="match status" value="1"/>
</dbReference>
<keyword evidence="6" id="KW-0966">Cell projection</keyword>
<evidence type="ECO:0000256" key="6">
    <source>
        <dbReference type="ARBA" id="ARBA00023273"/>
    </source>
</evidence>
<accession>A0AAV6UVN2</accession>
<dbReference type="Proteomes" id="UP000827092">
    <property type="component" value="Unassembled WGS sequence"/>
</dbReference>
<dbReference type="SMART" id="SM00028">
    <property type="entry name" value="TPR"/>
    <property type="match status" value="3"/>
</dbReference>
<name>A0AAV6UVN2_9ARAC</name>
<comment type="caution">
    <text evidence="10">The sequence shown here is derived from an EMBL/GenBank/DDBJ whole genome shotgun (WGS) entry which is preliminary data.</text>
</comment>
<dbReference type="InterPro" id="IPR040111">
    <property type="entry name" value="ODAD4"/>
</dbReference>
<dbReference type="PROSITE" id="PS50005">
    <property type="entry name" value="TPR"/>
    <property type="match status" value="1"/>
</dbReference>
<dbReference type="EMBL" id="JAFNEN010000268">
    <property type="protein sequence ID" value="KAG8187535.1"/>
    <property type="molecule type" value="Genomic_DNA"/>
</dbReference>
<keyword evidence="11" id="KW-1185">Reference proteome</keyword>
<proteinExistence type="predicted"/>
<evidence type="ECO:0000256" key="7">
    <source>
        <dbReference type="ARBA" id="ARBA00034139"/>
    </source>
</evidence>
<evidence type="ECO:0000256" key="3">
    <source>
        <dbReference type="ARBA" id="ARBA00022737"/>
    </source>
</evidence>
<keyword evidence="5" id="KW-0206">Cytoskeleton</keyword>
<evidence type="ECO:0000256" key="9">
    <source>
        <dbReference type="PROSITE-ProRule" id="PRU00339"/>
    </source>
</evidence>
<evidence type="ECO:0000256" key="2">
    <source>
        <dbReference type="ARBA" id="ARBA00022490"/>
    </source>
</evidence>
<evidence type="ECO:0000313" key="10">
    <source>
        <dbReference type="EMBL" id="KAG8187535.1"/>
    </source>
</evidence>
<organism evidence="10 11">
    <name type="scientific">Oedothorax gibbosus</name>
    <dbReference type="NCBI Taxonomy" id="931172"/>
    <lineage>
        <taxon>Eukaryota</taxon>
        <taxon>Metazoa</taxon>
        <taxon>Ecdysozoa</taxon>
        <taxon>Arthropoda</taxon>
        <taxon>Chelicerata</taxon>
        <taxon>Arachnida</taxon>
        <taxon>Araneae</taxon>
        <taxon>Araneomorphae</taxon>
        <taxon>Entelegynae</taxon>
        <taxon>Araneoidea</taxon>
        <taxon>Linyphiidae</taxon>
        <taxon>Erigoninae</taxon>
        <taxon>Oedothorax</taxon>
    </lineage>
</organism>
<keyword evidence="4 9" id="KW-0802">TPR repeat</keyword>